<dbReference type="Gene3D" id="1.10.510.10">
    <property type="entry name" value="Transferase(Phosphotransferase) domain 1"/>
    <property type="match status" value="1"/>
</dbReference>
<evidence type="ECO:0000256" key="2">
    <source>
        <dbReference type="ARBA" id="ARBA00011902"/>
    </source>
</evidence>
<dbReference type="CDD" id="cd00054">
    <property type="entry name" value="EGF_CA"/>
    <property type="match status" value="2"/>
</dbReference>
<keyword evidence="15" id="KW-0829">Tyrosine-protein kinase</keyword>
<dbReference type="PROSITE" id="PS50853">
    <property type="entry name" value="FN3"/>
    <property type="match status" value="1"/>
</dbReference>
<dbReference type="Gene3D" id="2.60.40.10">
    <property type="entry name" value="Immunoglobulins"/>
    <property type="match status" value="1"/>
</dbReference>
<reference evidence="29" key="1">
    <citation type="journal article" date="2017" name="bioRxiv">
        <title>Comparative analysis of the genomes of Stylophora pistillata and Acropora digitifera provides evidence for extensive differences between species of corals.</title>
        <authorList>
            <person name="Voolstra C.R."/>
            <person name="Li Y."/>
            <person name="Liew Y.J."/>
            <person name="Baumgarten S."/>
            <person name="Zoccola D."/>
            <person name="Flot J.-F."/>
            <person name="Tambutte S."/>
            <person name="Allemand D."/>
            <person name="Aranda M."/>
        </authorList>
    </citation>
    <scope>NUCLEOTIDE SEQUENCE [LARGE SCALE GENOMIC DNA]</scope>
</reference>
<dbReference type="InterPro" id="IPR003591">
    <property type="entry name" value="Leu-rich_rpt_typical-subtyp"/>
</dbReference>
<evidence type="ECO:0000256" key="24">
    <source>
        <dbReference type="SAM" id="Phobius"/>
    </source>
</evidence>
<dbReference type="InterPro" id="IPR018097">
    <property type="entry name" value="EGF_Ca-bd_CS"/>
</dbReference>
<keyword evidence="11" id="KW-0418">Kinase</keyword>
<dbReference type="OrthoDB" id="5988880at2759"/>
<evidence type="ECO:0000313" key="29">
    <source>
        <dbReference type="Proteomes" id="UP000225706"/>
    </source>
</evidence>
<dbReference type="Proteomes" id="UP000225706">
    <property type="component" value="Unassembled WGS sequence"/>
</dbReference>
<keyword evidence="12 23" id="KW-0067">ATP-binding</keyword>
<evidence type="ECO:0000256" key="15">
    <source>
        <dbReference type="ARBA" id="ARBA00023137"/>
    </source>
</evidence>
<evidence type="ECO:0000259" key="27">
    <source>
        <dbReference type="PROSITE" id="PS50853"/>
    </source>
</evidence>
<keyword evidence="9" id="KW-0677">Repeat</keyword>
<keyword evidence="14 24" id="KW-0472">Membrane</keyword>
<dbReference type="AlphaFoldDB" id="A0A2B4RGR4"/>
<dbReference type="Pfam" id="PF07645">
    <property type="entry name" value="EGF_CA"/>
    <property type="match status" value="1"/>
</dbReference>
<dbReference type="PROSITE" id="PS01187">
    <property type="entry name" value="EGF_CA"/>
    <property type="match status" value="1"/>
</dbReference>
<dbReference type="InterPro" id="IPR000742">
    <property type="entry name" value="EGF"/>
</dbReference>
<dbReference type="PROSITE" id="PS00109">
    <property type="entry name" value="PROTEIN_KINASE_TYR"/>
    <property type="match status" value="1"/>
</dbReference>
<dbReference type="InterPro" id="IPR036116">
    <property type="entry name" value="FN3_sf"/>
</dbReference>
<dbReference type="Pfam" id="PF13855">
    <property type="entry name" value="LRR_8"/>
    <property type="match status" value="2"/>
</dbReference>
<dbReference type="FunFam" id="2.10.25.10:FF:000038">
    <property type="entry name" value="Fibrillin 2"/>
    <property type="match status" value="2"/>
</dbReference>
<keyword evidence="29" id="KW-1185">Reference proteome</keyword>
<comment type="catalytic activity">
    <reaction evidence="20">
        <text>L-tyrosyl-[protein] + ATP = O-phospho-L-tyrosyl-[protein] + ADP + H(+)</text>
        <dbReference type="Rhea" id="RHEA:10596"/>
        <dbReference type="Rhea" id="RHEA-COMP:10136"/>
        <dbReference type="Rhea" id="RHEA-COMP:20101"/>
        <dbReference type="ChEBI" id="CHEBI:15378"/>
        <dbReference type="ChEBI" id="CHEBI:30616"/>
        <dbReference type="ChEBI" id="CHEBI:46858"/>
        <dbReference type="ChEBI" id="CHEBI:61978"/>
        <dbReference type="ChEBI" id="CHEBI:456216"/>
        <dbReference type="EC" id="2.7.10.1"/>
    </reaction>
</comment>
<evidence type="ECO:0000256" key="21">
    <source>
        <dbReference type="ARBA" id="ARBA00056965"/>
    </source>
</evidence>
<dbReference type="PROSITE" id="PS50011">
    <property type="entry name" value="PROTEIN_KINASE_DOM"/>
    <property type="match status" value="1"/>
</dbReference>
<dbReference type="GO" id="GO:0004714">
    <property type="term" value="F:transmembrane receptor protein tyrosine kinase activity"/>
    <property type="evidence" value="ECO:0007669"/>
    <property type="project" value="UniProtKB-EC"/>
</dbReference>
<evidence type="ECO:0000259" key="25">
    <source>
        <dbReference type="PROSITE" id="PS50011"/>
    </source>
</evidence>
<dbReference type="InterPro" id="IPR001881">
    <property type="entry name" value="EGF-like_Ca-bd_dom"/>
</dbReference>
<dbReference type="Gene3D" id="3.30.200.20">
    <property type="entry name" value="Phosphorylase Kinase, domain 1"/>
    <property type="match status" value="1"/>
</dbReference>
<dbReference type="InterPro" id="IPR001245">
    <property type="entry name" value="Ser-Thr/Tyr_kinase_cat_dom"/>
</dbReference>
<dbReference type="EC" id="2.7.10.1" evidence="2"/>
<evidence type="ECO:0000256" key="11">
    <source>
        <dbReference type="ARBA" id="ARBA00022777"/>
    </source>
</evidence>
<accession>A0A2B4RGR4</accession>
<keyword evidence="18" id="KW-0325">Glycoprotein</keyword>
<dbReference type="GO" id="GO:0005524">
    <property type="term" value="F:ATP binding"/>
    <property type="evidence" value="ECO:0007669"/>
    <property type="project" value="UniProtKB-UniRule"/>
</dbReference>
<sequence length="992" mass="110733">MMKWQNVGVLKRSSLKDFRFLYQLYLDNNNIRSMEAGSFYHQQNLTRLWLPDNKLVNITRETFEGLKNLEELRLDHNRLRRISRGTFHYTPLLRKLDLRNNTISMLEEGAFDGLDHLEELLLSFNSLTTINKDDFGNLMSLKTLKLDSNRIRTIDGNVFDCAPLISTLELSGNKLDRIPIKTIGNLKFLEFLQINNNPIKLIEADTFNGLQRLTKIDLSHCNISSIQNGSFDDLEHLRTVYLRNNFLNCNCHLKWLPTWLSKRPELTFIGAICHEPNEISGIGLTSANLTSFVCSCAACKMDANCSGKPVNCSCADKWAGSSCSDTCRLNSEAVNSCQRFGGKCICGRNTTINPLSKVTCSFNITTAKCSEDGELKKIGSRLECKCKKGFKGNGIHCIDINECNTGAASCLPHSDCINTPGSHYCKCHRGFTEEFPGPIALCKDVDECLRQKRCHFNATCYNSPGSYTCKCRPGFVGDGVSCLPEPEKPKHLIITVISPTEVSVSWTSVDISKTMLFKVEYKRFGIDGADWEVVSLQPNETKATLRGLTPYANYLVRVGAFSFFNTTIYSEKKLFTPGVHPTKDLSSEGGFQDSVVIVVALVVSLVVLIVIALLLVCLTRRKERPKRRSNPQYVPGLEDLIEMRTRTHSGGADPRGNRDRLELGSNLHSFASGAVDQTDEWEIARDRLQIGQKIGEGQFGLVLEGTLTTDDGPVKVAVKTIKEHADRFDYKDLLLEMEMMKEIGQHSHVVSLIGTCTTPGPLYIITEYVSGGNLLDYLRSSRPADETYVNIISTLSSRDLLKIALDCARGMGHIALKKFVHRDLAARNVLLTAEHEAKVADFGLARDVYGDGQYVKTGGGRVPIKWMAPESIQDQIYTTRSDVWSFGVLLWEIVTIGASPYPCVPVNLLLTKLLCGYRMSKPAHCSDELYGLMKTCWHLDPEKRPTFSEICVTLSEMLSESARSYVNITISEERMGSGVELSEDASEQTTSV</sequence>
<evidence type="ECO:0000259" key="26">
    <source>
        <dbReference type="PROSITE" id="PS50026"/>
    </source>
</evidence>
<dbReference type="PROSITE" id="PS00010">
    <property type="entry name" value="ASX_HYDROXYL"/>
    <property type="match status" value="1"/>
</dbReference>
<evidence type="ECO:0000313" key="28">
    <source>
        <dbReference type="EMBL" id="PFX16346.1"/>
    </source>
</evidence>
<evidence type="ECO:0000256" key="10">
    <source>
        <dbReference type="ARBA" id="ARBA00022741"/>
    </source>
</evidence>
<dbReference type="GO" id="GO:0005886">
    <property type="term" value="C:plasma membrane"/>
    <property type="evidence" value="ECO:0007669"/>
    <property type="project" value="TreeGrafter"/>
</dbReference>
<dbReference type="GO" id="GO:0007169">
    <property type="term" value="P:cell surface receptor protein tyrosine kinase signaling pathway"/>
    <property type="evidence" value="ECO:0007669"/>
    <property type="project" value="TreeGrafter"/>
</dbReference>
<gene>
    <name evidence="28" type="primary">Fgfr1</name>
    <name evidence="28" type="ORF">AWC38_SpisGene19385</name>
</gene>
<dbReference type="Gene3D" id="2.10.25.10">
    <property type="entry name" value="Laminin"/>
    <property type="match status" value="2"/>
</dbReference>
<feature type="domain" description="Fibronectin type-III" evidence="27">
    <location>
        <begin position="488"/>
        <end position="582"/>
    </location>
</feature>
<evidence type="ECO:0000256" key="9">
    <source>
        <dbReference type="ARBA" id="ARBA00022737"/>
    </source>
</evidence>
<dbReference type="SUPFAM" id="SSF49265">
    <property type="entry name" value="Fibronectin type III"/>
    <property type="match status" value="1"/>
</dbReference>
<comment type="caution">
    <text evidence="22">Lacks conserved residue(s) required for the propagation of feature annotation.</text>
</comment>
<feature type="domain" description="Protein kinase" evidence="25">
    <location>
        <begin position="688"/>
        <end position="958"/>
    </location>
</feature>
<dbReference type="InterPro" id="IPR024731">
    <property type="entry name" value="NELL2-like_EGF"/>
</dbReference>
<comment type="subcellular location">
    <subcellularLocation>
        <location evidence="1">Membrane</location>
        <topology evidence="1">Single-pass type I membrane protein</topology>
    </subcellularLocation>
</comment>
<name>A0A2B4RGR4_STYPI</name>
<feature type="transmembrane region" description="Helical" evidence="24">
    <location>
        <begin position="595"/>
        <end position="618"/>
    </location>
</feature>
<dbReference type="InterPro" id="IPR017441">
    <property type="entry name" value="Protein_kinase_ATP_BS"/>
</dbReference>
<dbReference type="STRING" id="50429.A0A2B4RGR4"/>
<evidence type="ECO:0000256" key="19">
    <source>
        <dbReference type="ARBA" id="ARBA00023319"/>
    </source>
</evidence>
<feature type="binding site" evidence="23">
    <location>
        <position position="719"/>
    </location>
    <ligand>
        <name>ATP</name>
        <dbReference type="ChEBI" id="CHEBI:30616"/>
    </ligand>
</feature>
<dbReference type="SMART" id="SM00219">
    <property type="entry name" value="TyrKc"/>
    <property type="match status" value="1"/>
</dbReference>
<keyword evidence="4" id="KW-0597">Phosphoprotein</keyword>
<dbReference type="PANTHER" id="PTHR24416">
    <property type="entry name" value="TYROSINE-PROTEIN KINASE RECEPTOR"/>
    <property type="match status" value="1"/>
</dbReference>
<dbReference type="Gene3D" id="3.80.10.10">
    <property type="entry name" value="Ribonuclease Inhibitor"/>
    <property type="match status" value="2"/>
</dbReference>
<dbReference type="CDD" id="cd00192">
    <property type="entry name" value="PTKc"/>
    <property type="match status" value="1"/>
</dbReference>
<dbReference type="Pfam" id="PF12947">
    <property type="entry name" value="EGF_3"/>
    <property type="match status" value="1"/>
</dbReference>
<evidence type="ECO:0000256" key="6">
    <source>
        <dbReference type="ARBA" id="ARBA00022679"/>
    </source>
</evidence>
<dbReference type="GO" id="GO:0043235">
    <property type="term" value="C:receptor complex"/>
    <property type="evidence" value="ECO:0007669"/>
    <property type="project" value="TreeGrafter"/>
</dbReference>
<dbReference type="InterPro" id="IPR000152">
    <property type="entry name" value="EGF-type_Asp/Asn_hydroxyl_site"/>
</dbReference>
<evidence type="ECO:0000256" key="12">
    <source>
        <dbReference type="ARBA" id="ARBA00022840"/>
    </source>
</evidence>
<dbReference type="InterPro" id="IPR013783">
    <property type="entry name" value="Ig-like_fold"/>
</dbReference>
<feature type="domain" description="EGF-like" evidence="26">
    <location>
        <begin position="444"/>
        <end position="483"/>
    </location>
</feature>
<dbReference type="SUPFAM" id="SSF57196">
    <property type="entry name" value="EGF/Laminin"/>
    <property type="match status" value="2"/>
</dbReference>
<dbReference type="SMART" id="SM00181">
    <property type="entry name" value="EGF"/>
    <property type="match status" value="4"/>
</dbReference>
<evidence type="ECO:0000256" key="18">
    <source>
        <dbReference type="ARBA" id="ARBA00023180"/>
    </source>
</evidence>
<comment type="function">
    <text evidence="21">Receptor for basic fibroblast growth factor.</text>
</comment>
<keyword evidence="10 23" id="KW-0547">Nucleotide-binding</keyword>
<keyword evidence="8" id="KW-0732">Signal</keyword>
<protein>
    <recommendedName>
        <fullName evidence="2">receptor protein-tyrosine kinase</fullName>
        <ecNumber evidence="2">2.7.10.1</ecNumber>
    </recommendedName>
</protein>
<evidence type="ECO:0000256" key="17">
    <source>
        <dbReference type="ARBA" id="ARBA00023170"/>
    </source>
</evidence>
<dbReference type="InterPro" id="IPR050122">
    <property type="entry name" value="RTK"/>
</dbReference>
<keyword evidence="7 24" id="KW-0812">Transmembrane</keyword>
<feature type="domain" description="EGF-like" evidence="26">
    <location>
        <begin position="399"/>
        <end position="437"/>
    </location>
</feature>
<dbReference type="Pfam" id="PF07714">
    <property type="entry name" value="PK_Tyr_Ser-Thr"/>
    <property type="match status" value="1"/>
</dbReference>
<dbReference type="EMBL" id="LSMT01000553">
    <property type="protein sequence ID" value="PFX16346.1"/>
    <property type="molecule type" value="Genomic_DNA"/>
</dbReference>
<keyword evidence="13 24" id="KW-1133">Transmembrane helix</keyword>
<dbReference type="FunFam" id="3.30.200.20:FF:000593">
    <property type="entry name" value="Predicted protein"/>
    <property type="match status" value="1"/>
</dbReference>
<dbReference type="FunFam" id="1.10.510.10:FF:000190">
    <property type="entry name" value="Proto-oncogene tyrosine-protein kinase receptor Ret"/>
    <property type="match status" value="1"/>
</dbReference>
<evidence type="ECO:0000256" key="16">
    <source>
        <dbReference type="ARBA" id="ARBA00023157"/>
    </source>
</evidence>
<comment type="caution">
    <text evidence="28">The sequence shown here is derived from an EMBL/GenBank/DDBJ whole genome shotgun (WGS) entry which is preliminary data.</text>
</comment>
<keyword evidence="17 28" id="KW-0675">Receptor</keyword>
<keyword evidence="19" id="KW-0393">Immunoglobulin domain</keyword>
<dbReference type="InterPro" id="IPR003961">
    <property type="entry name" value="FN3_dom"/>
</dbReference>
<dbReference type="PANTHER" id="PTHR24416:SF622">
    <property type="entry name" value="PROTEIN KINASE DOMAIN-CONTAINING PROTEIN"/>
    <property type="match status" value="1"/>
</dbReference>
<evidence type="ECO:0000256" key="1">
    <source>
        <dbReference type="ARBA" id="ARBA00004479"/>
    </source>
</evidence>
<dbReference type="GO" id="GO:0005509">
    <property type="term" value="F:calcium ion binding"/>
    <property type="evidence" value="ECO:0007669"/>
    <property type="project" value="InterPro"/>
</dbReference>
<organism evidence="28 29">
    <name type="scientific">Stylophora pistillata</name>
    <name type="common">Smooth cauliflower coral</name>
    <dbReference type="NCBI Taxonomy" id="50429"/>
    <lineage>
        <taxon>Eukaryota</taxon>
        <taxon>Metazoa</taxon>
        <taxon>Cnidaria</taxon>
        <taxon>Anthozoa</taxon>
        <taxon>Hexacorallia</taxon>
        <taxon>Scleractinia</taxon>
        <taxon>Astrocoeniina</taxon>
        <taxon>Pocilloporidae</taxon>
        <taxon>Stylophora</taxon>
    </lineage>
</organism>
<dbReference type="InterPro" id="IPR011009">
    <property type="entry name" value="Kinase-like_dom_sf"/>
</dbReference>
<dbReference type="InterPro" id="IPR049883">
    <property type="entry name" value="NOTCH1_EGF-like"/>
</dbReference>
<dbReference type="PROSITE" id="PS50026">
    <property type="entry name" value="EGF_3"/>
    <property type="match status" value="2"/>
</dbReference>
<evidence type="ECO:0000256" key="8">
    <source>
        <dbReference type="ARBA" id="ARBA00022729"/>
    </source>
</evidence>
<keyword evidence="6" id="KW-0808">Transferase</keyword>
<keyword evidence="16" id="KW-1015">Disulfide bond</keyword>
<evidence type="ECO:0000256" key="4">
    <source>
        <dbReference type="ARBA" id="ARBA00022553"/>
    </source>
</evidence>
<dbReference type="CDD" id="cd00063">
    <property type="entry name" value="FN3"/>
    <property type="match status" value="1"/>
</dbReference>
<dbReference type="SMART" id="SM00179">
    <property type="entry name" value="EGF_CA"/>
    <property type="match status" value="2"/>
</dbReference>
<dbReference type="InterPro" id="IPR020635">
    <property type="entry name" value="Tyr_kinase_cat_dom"/>
</dbReference>
<dbReference type="InterPro" id="IPR001611">
    <property type="entry name" value="Leu-rich_rpt"/>
</dbReference>
<dbReference type="SUPFAM" id="SSF52058">
    <property type="entry name" value="L domain-like"/>
    <property type="match status" value="1"/>
</dbReference>
<dbReference type="PROSITE" id="PS00107">
    <property type="entry name" value="PROTEIN_KINASE_ATP"/>
    <property type="match status" value="1"/>
</dbReference>
<evidence type="ECO:0000256" key="5">
    <source>
        <dbReference type="ARBA" id="ARBA00022614"/>
    </source>
</evidence>
<evidence type="ECO:0000256" key="14">
    <source>
        <dbReference type="ARBA" id="ARBA00023136"/>
    </source>
</evidence>
<dbReference type="SMART" id="SM00060">
    <property type="entry name" value="FN3"/>
    <property type="match status" value="1"/>
</dbReference>
<evidence type="ECO:0000256" key="3">
    <source>
        <dbReference type="ARBA" id="ARBA00022536"/>
    </source>
</evidence>
<dbReference type="InterPro" id="IPR008266">
    <property type="entry name" value="Tyr_kinase_AS"/>
</dbReference>
<dbReference type="SUPFAM" id="SSF56112">
    <property type="entry name" value="Protein kinase-like (PK-like)"/>
    <property type="match status" value="1"/>
</dbReference>
<evidence type="ECO:0000256" key="13">
    <source>
        <dbReference type="ARBA" id="ARBA00022989"/>
    </source>
</evidence>
<dbReference type="InterPro" id="IPR000719">
    <property type="entry name" value="Prot_kinase_dom"/>
</dbReference>
<dbReference type="InterPro" id="IPR032675">
    <property type="entry name" value="LRR_dom_sf"/>
</dbReference>
<keyword evidence="3 22" id="KW-0245">EGF-like domain</keyword>
<dbReference type="PRINTS" id="PR00109">
    <property type="entry name" value="TYRKINASE"/>
</dbReference>
<evidence type="ECO:0000256" key="22">
    <source>
        <dbReference type="PROSITE-ProRule" id="PRU00076"/>
    </source>
</evidence>
<keyword evidence="5" id="KW-0433">Leucine-rich repeat</keyword>
<dbReference type="SMART" id="SM00369">
    <property type="entry name" value="LRR_TYP"/>
    <property type="match status" value="8"/>
</dbReference>
<proteinExistence type="predicted"/>
<evidence type="ECO:0000256" key="23">
    <source>
        <dbReference type="PROSITE-ProRule" id="PRU10141"/>
    </source>
</evidence>
<dbReference type="PROSITE" id="PS01186">
    <property type="entry name" value="EGF_2"/>
    <property type="match status" value="1"/>
</dbReference>
<dbReference type="PROSITE" id="PS51450">
    <property type="entry name" value="LRR"/>
    <property type="match status" value="2"/>
</dbReference>
<dbReference type="Pfam" id="PF00041">
    <property type="entry name" value="fn3"/>
    <property type="match status" value="1"/>
</dbReference>
<evidence type="ECO:0000256" key="7">
    <source>
        <dbReference type="ARBA" id="ARBA00022692"/>
    </source>
</evidence>
<evidence type="ECO:0000256" key="20">
    <source>
        <dbReference type="ARBA" id="ARBA00051243"/>
    </source>
</evidence>